<evidence type="ECO:0000313" key="3">
    <source>
        <dbReference type="EMBL" id="GGC88916.1"/>
    </source>
</evidence>
<dbReference type="SMART" id="SM01006">
    <property type="entry name" value="AlcB"/>
    <property type="match status" value="1"/>
</dbReference>
<gene>
    <name evidence="3" type="ORF">GCM10010994_53530</name>
</gene>
<name>A0A916UUY9_9HYPH</name>
<dbReference type="AlphaFoldDB" id="A0A916UUY9"/>
<proteinExistence type="predicted"/>
<dbReference type="GO" id="GO:0016410">
    <property type="term" value="F:N-acyltransferase activity"/>
    <property type="evidence" value="ECO:0007669"/>
    <property type="project" value="TreeGrafter"/>
</dbReference>
<dbReference type="EMBL" id="BMGG01000011">
    <property type="protein sequence ID" value="GGC88916.1"/>
    <property type="molecule type" value="Genomic_DNA"/>
</dbReference>
<dbReference type="PANTHER" id="PTHR31438">
    <property type="entry name" value="LYSINE N-ACYLTRANSFERASE C17G9.06C-RELATED"/>
    <property type="match status" value="1"/>
</dbReference>
<feature type="domain" description="Acyltransferase MbtK/IucB-like conserved" evidence="2">
    <location>
        <begin position="191"/>
        <end position="238"/>
    </location>
</feature>
<evidence type="ECO:0000256" key="1">
    <source>
        <dbReference type="ARBA" id="ARBA00004924"/>
    </source>
</evidence>
<dbReference type="GO" id="GO:0019290">
    <property type="term" value="P:siderophore biosynthetic process"/>
    <property type="evidence" value="ECO:0007669"/>
    <property type="project" value="InterPro"/>
</dbReference>
<comment type="caution">
    <text evidence="3">The sequence shown here is derived from an EMBL/GenBank/DDBJ whole genome shotgun (WGS) entry which is preliminary data.</text>
</comment>
<reference evidence="3" key="1">
    <citation type="journal article" date="2014" name="Int. J. Syst. Evol. Microbiol.">
        <title>Complete genome sequence of Corynebacterium casei LMG S-19264T (=DSM 44701T), isolated from a smear-ripened cheese.</title>
        <authorList>
            <consortium name="US DOE Joint Genome Institute (JGI-PGF)"/>
            <person name="Walter F."/>
            <person name="Albersmeier A."/>
            <person name="Kalinowski J."/>
            <person name="Ruckert C."/>
        </authorList>
    </citation>
    <scope>NUCLEOTIDE SEQUENCE</scope>
    <source>
        <strain evidence="3">CGMCC 1.12919</strain>
    </source>
</reference>
<reference evidence="3" key="2">
    <citation type="submission" date="2020-09" db="EMBL/GenBank/DDBJ databases">
        <authorList>
            <person name="Sun Q."/>
            <person name="Zhou Y."/>
        </authorList>
    </citation>
    <scope>NUCLEOTIDE SEQUENCE</scope>
    <source>
        <strain evidence="3">CGMCC 1.12919</strain>
    </source>
</reference>
<accession>A0A916UUY9</accession>
<dbReference type="PANTHER" id="PTHR31438:SF1">
    <property type="entry name" value="LYSINE N-ACYLTRANSFERASE C17G9.06C-RELATED"/>
    <property type="match status" value="1"/>
</dbReference>
<keyword evidence="4" id="KW-1185">Reference proteome</keyword>
<dbReference type="SUPFAM" id="SSF55729">
    <property type="entry name" value="Acyl-CoA N-acyltransferases (Nat)"/>
    <property type="match status" value="1"/>
</dbReference>
<dbReference type="InterPro" id="IPR016181">
    <property type="entry name" value="Acyl_CoA_acyltransferase"/>
</dbReference>
<dbReference type="Gene3D" id="3.40.630.30">
    <property type="match status" value="1"/>
</dbReference>
<evidence type="ECO:0000313" key="4">
    <source>
        <dbReference type="Proteomes" id="UP000637002"/>
    </source>
</evidence>
<dbReference type="Proteomes" id="UP000637002">
    <property type="component" value="Unassembled WGS sequence"/>
</dbReference>
<dbReference type="Pfam" id="PF13523">
    <property type="entry name" value="Acetyltransf_8"/>
    <property type="match status" value="1"/>
</dbReference>
<sequence length="360" mass="40600">MTAPTKISTAAADGRSLHMLGRAGETLAVVGTARDDGSLQLCVLRGSDVIAEASLRAGPTEGDALLELTRPDGAHPADAEIVAALAEAAFQRVTHAERLLLPGWTGRPALAGLSAETWIEPGTERPHAVVLRHEFYQLPLLWRHQAAHAAYPLVRSRIGPEGRLPPLRPAQPSGLMYQRWVPHLDGTLSLRAIDRRRDLKLFHGWMNQPRVAFFWELAQSEAELDRYLADQEADPHLFGVIGSFNDEPVGYFEFYWALEDRLGPHYDAEDFDRGWHGLIGNARHLGRPKTLAWFRSLTHYLFLDEPRTRRIVGEPRASHHKMLSYCADVAYDKVKEFDFPHKRAALVCCERERFFREVVL</sequence>
<evidence type="ECO:0000259" key="2">
    <source>
        <dbReference type="SMART" id="SM01006"/>
    </source>
</evidence>
<dbReference type="InterPro" id="IPR019432">
    <property type="entry name" value="Acyltransferase_MbtK/IucB-like"/>
</dbReference>
<organism evidence="3 4">
    <name type="scientific">Chelatococcus reniformis</name>
    <dbReference type="NCBI Taxonomy" id="1494448"/>
    <lineage>
        <taxon>Bacteria</taxon>
        <taxon>Pseudomonadati</taxon>
        <taxon>Pseudomonadota</taxon>
        <taxon>Alphaproteobacteria</taxon>
        <taxon>Hyphomicrobiales</taxon>
        <taxon>Chelatococcaceae</taxon>
        <taxon>Chelatococcus</taxon>
    </lineage>
</organism>
<comment type="pathway">
    <text evidence="1">Siderophore biosynthesis.</text>
</comment>
<protein>
    <recommendedName>
        <fullName evidence="2">Acyltransferase MbtK/IucB-like conserved domain-containing protein</fullName>
    </recommendedName>
</protein>